<sequence length="146" mass="16269">MYEKKDEFPFVDKDGTEICRVKAIDTWDIAGDYLLTDSRTDEELVIFENDLSVLQDTWRLSDANDQSLLAEINSRGAPVSLARKLLPGGQYLAHKYEISDANGDSIGTITGEFTLFDFDQYEIDLTDTSSIPTEPIVIAAIVIDAI</sequence>
<accession>A0ABD5ULB6</accession>
<reference evidence="1 2" key="1">
    <citation type="journal article" date="2019" name="Int. J. Syst. Evol. Microbiol.">
        <title>The Global Catalogue of Microorganisms (GCM) 10K type strain sequencing project: providing services to taxonomists for standard genome sequencing and annotation.</title>
        <authorList>
            <consortium name="The Broad Institute Genomics Platform"/>
            <consortium name="The Broad Institute Genome Sequencing Center for Infectious Disease"/>
            <person name="Wu L."/>
            <person name="Ma J."/>
        </authorList>
    </citation>
    <scope>NUCLEOTIDE SEQUENCE [LARGE SCALE GENOMIC DNA]</scope>
    <source>
        <strain evidence="1 2">Y73</strain>
    </source>
</reference>
<dbReference type="EMBL" id="JBHSXI010000015">
    <property type="protein sequence ID" value="MFC6889988.1"/>
    <property type="molecule type" value="Genomic_DNA"/>
</dbReference>
<keyword evidence="2" id="KW-1185">Reference proteome</keyword>
<proteinExistence type="predicted"/>
<gene>
    <name evidence="1" type="ORF">ACFQEY_13340</name>
</gene>
<comment type="caution">
    <text evidence="1">The sequence shown here is derived from an EMBL/GenBank/DDBJ whole genome shotgun (WGS) entry which is preliminary data.</text>
</comment>
<evidence type="ECO:0000313" key="1">
    <source>
        <dbReference type="EMBL" id="MFC6889988.1"/>
    </source>
</evidence>
<evidence type="ECO:0000313" key="2">
    <source>
        <dbReference type="Proteomes" id="UP001596333"/>
    </source>
</evidence>
<dbReference type="Proteomes" id="UP001596333">
    <property type="component" value="Unassembled WGS sequence"/>
</dbReference>
<dbReference type="InterPro" id="IPR007612">
    <property type="entry name" value="LOR"/>
</dbReference>
<organism evidence="1 2">
    <name type="scientific">Halorubrum trueperi</name>
    <dbReference type="NCBI Taxonomy" id="2004704"/>
    <lineage>
        <taxon>Archaea</taxon>
        <taxon>Methanobacteriati</taxon>
        <taxon>Methanobacteriota</taxon>
        <taxon>Stenosarchaea group</taxon>
        <taxon>Halobacteria</taxon>
        <taxon>Halobacteriales</taxon>
        <taxon>Haloferacaceae</taxon>
        <taxon>Halorubrum</taxon>
    </lineage>
</organism>
<dbReference type="Pfam" id="PF04525">
    <property type="entry name" value="LOR"/>
    <property type="match status" value="1"/>
</dbReference>
<protein>
    <submittedName>
        <fullName evidence="1">Uncharacterized protein</fullName>
    </submittedName>
</protein>
<dbReference type="AlphaFoldDB" id="A0ABD5ULB6"/>
<name>A0ABD5ULB6_9EURY</name>